<evidence type="ECO:0000256" key="8">
    <source>
        <dbReference type="ARBA" id="ARBA00023209"/>
    </source>
</evidence>
<proteinExistence type="inferred from homology"/>
<comment type="function">
    <text evidence="10">Catalyzes the transfer of an acyl group from acyl-phosphate (acyl-PO(4)) to glycerol-3-phosphate (G3P) to form lysophosphatidic acid (LPA). This enzyme utilizes acyl-phosphate as fatty acyl donor, but not acyl-CoA or acyl-ACP.</text>
</comment>
<feature type="transmembrane region" description="Helical" evidence="10">
    <location>
        <begin position="43"/>
        <end position="61"/>
    </location>
</feature>
<reference evidence="11" key="1">
    <citation type="submission" date="2022-08" db="EMBL/GenBank/DDBJ databases">
        <title>Draft genome sequencing of Roseisolibacter agri AW1220.</title>
        <authorList>
            <person name="Tobiishi Y."/>
            <person name="Tonouchi A."/>
        </authorList>
    </citation>
    <scope>NUCLEOTIDE SEQUENCE</scope>
    <source>
        <strain evidence="11">AW1220</strain>
    </source>
</reference>
<keyword evidence="8 10" id="KW-0594">Phospholipid biosynthesis</keyword>
<dbReference type="GO" id="GO:0008654">
    <property type="term" value="P:phospholipid biosynthetic process"/>
    <property type="evidence" value="ECO:0007669"/>
    <property type="project" value="UniProtKB-UniRule"/>
</dbReference>
<keyword evidence="7 10" id="KW-0472">Membrane</keyword>
<keyword evidence="12" id="KW-1185">Reference proteome</keyword>
<evidence type="ECO:0000256" key="5">
    <source>
        <dbReference type="ARBA" id="ARBA00022989"/>
    </source>
</evidence>
<accession>A0AA37V235</accession>
<dbReference type="GO" id="GO:0043772">
    <property type="term" value="F:acyl-phosphate glycerol-3-phosphate acyltransferase activity"/>
    <property type="evidence" value="ECO:0007669"/>
    <property type="project" value="UniProtKB-UniRule"/>
</dbReference>
<evidence type="ECO:0000256" key="6">
    <source>
        <dbReference type="ARBA" id="ARBA00023098"/>
    </source>
</evidence>
<keyword evidence="4 10" id="KW-0812">Transmembrane</keyword>
<keyword evidence="3 10" id="KW-0808">Transferase</keyword>
<dbReference type="RefSeq" id="WP_284351652.1">
    <property type="nucleotide sequence ID" value="NZ_BRXS01000006.1"/>
</dbReference>
<dbReference type="PANTHER" id="PTHR30309">
    <property type="entry name" value="INNER MEMBRANE PROTEIN YGIH"/>
    <property type="match status" value="1"/>
</dbReference>
<dbReference type="Proteomes" id="UP001161325">
    <property type="component" value="Unassembled WGS sequence"/>
</dbReference>
<keyword evidence="9 10" id="KW-1208">Phospholipid metabolism</keyword>
<dbReference type="AlphaFoldDB" id="A0AA37V235"/>
<comment type="pathway">
    <text evidence="10">Lipid metabolism; phospholipid metabolism.</text>
</comment>
<feature type="transmembrane region" description="Helical" evidence="10">
    <location>
        <begin position="68"/>
        <end position="90"/>
    </location>
</feature>
<name>A0AA37V235_9BACT</name>
<keyword evidence="1 10" id="KW-1003">Cell membrane</keyword>
<dbReference type="EC" id="2.3.1.275" evidence="10"/>
<organism evidence="11 12">
    <name type="scientific">Roseisolibacter agri</name>
    <dbReference type="NCBI Taxonomy" id="2014610"/>
    <lineage>
        <taxon>Bacteria</taxon>
        <taxon>Pseudomonadati</taxon>
        <taxon>Gemmatimonadota</taxon>
        <taxon>Gemmatimonadia</taxon>
        <taxon>Gemmatimonadales</taxon>
        <taxon>Gemmatimonadaceae</taxon>
        <taxon>Roseisolibacter</taxon>
    </lineage>
</organism>
<dbReference type="PANTHER" id="PTHR30309:SF0">
    <property type="entry name" value="GLYCEROL-3-PHOSPHATE ACYLTRANSFERASE-RELATED"/>
    <property type="match status" value="1"/>
</dbReference>
<gene>
    <name evidence="10 11" type="primary">plsY</name>
    <name evidence="11" type="ORF">rosag_37180</name>
</gene>
<keyword evidence="11" id="KW-0012">Acyltransferase</keyword>
<comment type="caution">
    <text evidence="11">The sequence shown here is derived from an EMBL/GenBank/DDBJ whole genome shotgun (WGS) entry which is preliminary data.</text>
</comment>
<comment type="subunit">
    <text evidence="10">Probably interacts with PlsX.</text>
</comment>
<keyword evidence="2 10" id="KW-0444">Lipid biosynthesis</keyword>
<evidence type="ECO:0000256" key="3">
    <source>
        <dbReference type="ARBA" id="ARBA00022679"/>
    </source>
</evidence>
<feature type="transmembrane region" description="Helical" evidence="10">
    <location>
        <begin position="140"/>
        <end position="158"/>
    </location>
</feature>
<dbReference type="GO" id="GO:0005886">
    <property type="term" value="C:plasma membrane"/>
    <property type="evidence" value="ECO:0007669"/>
    <property type="project" value="UniProtKB-SubCell"/>
</dbReference>
<evidence type="ECO:0000256" key="10">
    <source>
        <dbReference type="HAMAP-Rule" id="MF_01043"/>
    </source>
</evidence>
<dbReference type="InterPro" id="IPR003811">
    <property type="entry name" value="G3P_acylTferase_PlsY"/>
</dbReference>
<evidence type="ECO:0000256" key="4">
    <source>
        <dbReference type="ARBA" id="ARBA00022692"/>
    </source>
</evidence>
<comment type="catalytic activity">
    <reaction evidence="10">
        <text>an acyl phosphate + sn-glycerol 3-phosphate = a 1-acyl-sn-glycero-3-phosphate + phosphate</text>
        <dbReference type="Rhea" id="RHEA:34075"/>
        <dbReference type="ChEBI" id="CHEBI:43474"/>
        <dbReference type="ChEBI" id="CHEBI:57597"/>
        <dbReference type="ChEBI" id="CHEBI:57970"/>
        <dbReference type="ChEBI" id="CHEBI:59918"/>
        <dbReference type="EC" id="2.3.1.275"/>
    </reaction>
</comment>
<keyword evidence="6 10" id="KW-0443">Lipid metabolism</keyword>
<dbReference type="EMBL" id="BRXS01000006">
    <property type="protein sequence ID" value="GLC27205.1"/>
    <property type="molecule type" value="Genomic_DNA"/>
</dbReference>
<evidence type="ECO:0000256" key="7">
    <source>
        <dbReference type="ARBA" id="ARBA00023136"/>
    </source>
</evidence>
<comment type="similarity">
    <text evidence="10">Belongs to the PlsY family.</text>
</comment>
<feature type="transmembrane region" description="Helical" evidence="10">
    <location>
        <begin position="110"/>
        <end position="133"/>
    </location>
</feature>
<comment type="subcellular location">
    <subcellularLocation>
        <location evidence="10">Cell membrane</location>
        <topology evidence="10">Multi-pass membrane protein</topology>
    </subcellularLocation>
</comment>
<evidence type="ECO:0000256" key="2">
    <source>
        <dbReference type="ARBA" id="ARBA00022516"/>
    </source>
</evidence>
<dbReference type="NCBIfam" id="TIGR00023">
    <property type="entry name" value="glycerol-3-phosphate 1-O-acyltransferase PlsY"/>
    <property type="match status" value="1"/>
</dbReference>
<dbReference type="Pfam" id="PF02660">
    <property type="entry name" value="G3P_acyltransf"/>
    <property type="match status" value="1"/>
</dbReference>
<dbReference type="SMART" id="SM01207">
    <property type="entry name" value="G3P_acyltransf"/>
    <property type="match status" value="1"/>
</dbReference>
<sequence length="213" mass="21911">MHPALGLVAAYLLGSVPAAYLAGRARGVDLRAHGSGNLGATNALRVLGWRIGVPVFLFDALKGFMPAFWFPTWFAAPGHWAMAYGLAAIVGHVKPVFLLGRGGGGGKGVATAAGVFLGLAPLATAVAILAFAVVVAASGFVSLGSITAAFALVLALAATVGVRAPVFALGLAVAVFVVWSHRANIGRLRRGEEHSFRRRREASAHEPAQGPTR</sequence>
<evidence type="ECO:0000313" key="11">
    <source>
        <dbReference type="EMBL" id="GLC27205.1"/>
    </source>
</evidence>
<keyword evidence="5 10" id="KW-1133">Transmembrane helix</keyword>
<evidence type="ECO:0000256" key="1">
    <source>
        <dbReference type="ARBA" id="ARBA00022475"/>
    </source>
</evidence>
<evidence type="ECO:0000313" key="12">
    <source>
        <dbReference type="Proteomes" id="UP001161325"/>
    </source>
</evidence>
<protein>
    <recommendedName>
        <fullName evidence="10">Glycerol-3-phosphate acyltransferase</fullName>
    </recommendedName>
    <alternativeName>
        <fullName evidence="10">Acyl-PO4 G3P acyltransferase</fullName>
    </alternativeName>
    <alternativeName>
        <fullName evidence="10">Acyl-phosphate--glycerol-3-phosphate acyltransferase</fullName>
    </alternativeName>
    <alternativeName>
        <fullName evidence="10">G3P acyltransferase</fullName>
        <shortName evidence="10">GPAT</shortName>
        <ecNumber evidence="10">2.3.1.275</ecNumber>
    </alternativeName>
    <alternativeName>
        <fullName evidence="10">Lysophosphatidic acid synthase</fullName>
        <shortName evidence="10">LPA synthase</shortName>
    </alternativeName>
</protein>
<dbReference type="HAMAP" id="MF_01043">
    <property type="entry name" value="PlsY"/>
    <property type="match status" value="1"/>
</dbReference>
<evidence type="ECO:0000256" key="9">
    <source>
        <dbReference type="ARBA" id="ARBA00023264"/>
    </source>
</evidence>